<reference evidence="1 2" key="1">
    <citation type="submission" date="2024-06" db="EMBL/GenBank/DDBJ databases">
        <title>The Natural Products Discovery Center: Release of the First 8490 Sequenced Strains for Exploring Actinobacteria Biosynthetic Diversity.</title>
        <authorList>
            <person name="Kalkreuter E."/>
            <person name="Kautsar S.A."/>
            <person name="Yang D."/>
            <person name="Bader C.D."/>
            <person name="Teijaro C.N."/>
            <person name="Fluegel L."/>
            <person name="Davis C.M."/>
            <person name="Simpson J.R."/>
            <person name="Lauterbach L."/>
            <person name="Steele A.D."/>
            <person name="Gui C."/>
            <person name="Meng S."/>
            <person name="Li G."/>
            <person name="Viehrig K."/>
            <person name="Ye F."/>
            <person name="Su P."/>
            <person name="Kiefer A.F."/>
            <person name="Nichols A."/>
            <person name="Cepeda A.J."/>
            <person name="Yan W."/>
            <person name="Fan B."/>
            <person name="Jiang Y."/>
            <person name="Adhikari A."/>
            <person name="Zheng C.-J."/>
            <person name="Schuster L."/>
            <person name="Cowan T.M."/>
            <person name="Smanski M.J."/>
            <person name="Chevrette M.G."/>
            <person name="De Carvalho L.P.S."/>
            <person name="Shen B."/>
        </authorList>
    </citation>
    <scope>NUCLEOTIDE SEQUENCE [LARGE SCALE GENOMIC DNA]</scope>
    <source>
        <strain evidence="1 2">NPDC049344</strain>
    </source>
</reference>
<evidence type="ECO:0000313" key="1">
    <source>
        <dbReference type="EMBL" id="MEV4684732.1"/>
    </source>
</evidence>
<accession>A0ABV3I1P7</accession>
<sequence length="90" mass="9256">MDNIGYHELAALGAEFLPPRTMLSLITIDNSSTTYQYHFPEGGGDGNSQVAFACQSERVHGTPGLIGSLGLGSNNPSSSLTCVPAAVTSG</sequence>
<dbReference type="EMBL" id="JBFAQK010000058">
    <property type="protein sequence ID" value="MEV4684732.1"/>
    <property type="molecule type" value="Genomic_DNA"/>
</dbReference>
<protein>
    <submittedName>
        <fullName evidence="1">Uncharacterized protein</fullName>
    </submittedName>
</protein>
<evidence type="ECO:0000313" key="2">
    <source>
        <dbReference type="Proteomes" id="UP001552521"/>
    </source>
</evidence>
<gene>
    <name evidence="1" type="ORF">AB0K36_28655</name>
</gene>
<organism evidence="1 2">
    <name type="scientific">Streptomyces kurssanovii</name>
    <dbReference type="NCBI Taxonomy" id="67312"/>
    <lineage>
        <taxon>Bacteria</taxon>
        <taxon>Bacillati</taxon>
        <taxon>Actinomycetota</taxon>
        <taxon>Actinomycetes</taxon>
        <taxon>Kitasatosporales</taxon>
        <taxon>Streptomycetaceae</taxon>
        <taxon>Streptomyces</taxon>
    </lineage>
</organism>
<comment type="caution">
    <text evidence="1">The sequence shown here is derived from an EMBL/GenBank/DDBJ whole genome shotgun (WGS) entry which is preliminary data.</text>
</comment>
<dbReference type="Proteomes" id="UP001552521">
    <property type="component" value="Unassembled WGS sequence"/>
</dbReference>
<dbReference type="RefSeq" id="WP_364599857.1">
    <property type="nucleotide sequence ID" value="NZ_JBFAQK010000058.1"/>
</dbReference>
<keyword evidence="2" id="KW-1185">Reference proteome</keyword>
<proteinExistence type="predicted"/>
<name>A0ABV3I1P7_9ACTN</name>